<accession>A0A0R3X8Q0</accession>
<gene>
    <name evidence="1" type="ORF">TTAC_LOCUS9910</name>
</gene>
<evidence type="ECO:0000313" key="1">
    <source>
        <dbReference type="EMBL" id="VDM34883.1"/>
    </source>
</evidence>
<dbReference type="AlphaFoldDB" id="A0A0R3X8Q0"/>
<evidence type="ECO:0000313" key="3">
    <source>
        <dbReference type="WBParaSite" id="TTAC_0000992501-mRNA-1"/>
    </source>
</evidence>
<evidence type="ECO:0000313" key="2">
    <source>
        <dbReference type="Proteomes" id="UP000274429"/>
    </source>
</evidence>
<dbReference type="STRING" id="6205.A0A0R3X8Q0"/>
<organism evidence="3">
    <name type="scientific">Hydatigena taeniaeformis</name>
    <name type="common">Feline tapeworm</name>
    <name type="synonym">Taenia taeniaeformis</name>
    <dbReference type="NCBI Taxonomy" id="6205"/>
    <lineage>
        <taxon>Eukaryota</taxon>
        <taxon>Metazoa</taxon>
        <taxon>Spiralia</taxon>
        <taxon>Lophotrochozoa</taxon>
        <taxon>Platyhelminthes</taxon>
        <taxon>Cestoda</taxon>
        <taxon>Eucestoda</taxon>
        <taxon>Cyclophyllidea</taxon>
        <taxon>Taeniidae</taxon>
        <taxon>Hydatigera</taxon>
    </lineage>
</organism>
<reference evidence="3" key="1">
    <citation type="submission" date="2017-02" db="UniProtKB">
        <authorList>
            <consortium name="WormBaseParasite"/>
        </authorList>
    </citation>
    <scope>IDENTIFICATION</scope>
</reference>
<dbReference type="OrthoDB" id="10444365at2759"/>
<sequence>MTAFLQIAAVRQCLGPMELSDTDICSALHFVRSEQAHTPFYFVRPPPEANSETPTEWHHKTAAQMLQLRQIYASAIQYTLQQCFEALNDADWNLEEALIRLPWTED</sequence>
<reference evidence="1 2" key="2">
    <citation type="submission" date="2018-11" db="EMBL/GenBank/DDBJ databases">
        <authorList>
            <consortium name="Pathogen Informatics"/>
        </authorList>
    </citation>
    <scope>NUCLEOTIDE SEQUENCE [LARGE SCALE GENOMIC DNA]</scope>
</reference>
<dbReference type="EMBL" id="UYWX01021152">
    <property type="protein sequence ID" value="VDM34883.1"/>
    <property type="molecule type" value="Genomic_DNA"/>
</dbReference>
<proteinExistence type="predicted"/>
<dbReference type="Proteomes" id="UP000274429">
    <property type="component" value="Unassembled WGS sequence"/>
</dbReference>
<keyword evidence="2" id="KW-1185">Reference proteome</keyword>
<protein>
    <submittedName>
        <fullName evidence="3">Glutamate--cysteine ligase</fullName>
    </submittedName>
</protein>
<name>A0A0R3X8Q0_HYDTA</name>
<dbReference type="WBParaSite" id="TTAC_0000992501-mRNA-1">
    <property type="protein sequence ID" value="TTAC_0000992501-mRNA-1"/>
    <property type="gene ID" value="TTAC_0000992501"/>
</dbReference>